<feature type="compositionally biased region" description="Low complexity" evidence="1">
    <location>
        <begin position="70"/>
        <end position="81"/>
    </location>
</feature>
<proteinExistence type="predicted"/>
<dbReference type="EMBL" id="CAMAPE010000001">
    <property type="protein sequence ID" value="CAH9051218.1"/>
    <property type="molecule type" value="Genomic_DNA"/>
</dbReference>
<evidence type="ECO:0000256" key="1">
    <source>
        <dbReference type="SAM" id="MobiDB-lite"/>
    </source>
</evidence>
<accession>A0A9P0YBY1</accession>
<reference evidence="2" key="1">
    <citation type="submission" date="2022-07" db="EMBL/GenBank/DDBJ databases">
        <authorList>
            <person name="Macas J."/>
            <person name="Novak P."/>
            <person name="Neumann P."/>
        </authorList>
    </citation>
    <scope>NUCLEOTIDE SEQUENCE</scope>
</reference>
<comment type="caution">
    <text evidence="2">The sequence shown here is derived from an EMBL/GenBank/DDBJ whole genome shotgun (WGS) entry which is preliminary data.</text>
</comment>
<dbReference type="AlphaFoldDB" id="A0A9P0YBY1"/>
<organism evidence="2 3">
    <name type="scientific">Cuscuta europaea</name>
    <name type="common">European dodder</name>
    <dbReference type="NCBI Taxonomy" id="41803"/>
    <lineage>
        <taxon>Eukaryota</taxon>
        <taxon>Viridiplantae</taxon>
        <taxon>Streptophyta</taxon>
        <taxon>Embryophyta</taxon>
        <taxon>Tracheophyta</taxon>
        <taxon>Spermatophyta</taxon>
        <taxon>Magnoliopsida</taxon>
        <taxon>eudicotyledons</taxon>
        <taxon>Gunneridae</taxon>
        <taxon>Pentapetalae</taxon>
        <taxon>asterids</taxon>
        <taxon>lamiids</taxon>
        <taxon>Solanales</taxon>
        <taxon>Convolvulaceae</taxon>
        <taxon>Cuscuteae</taxon>
        <taxon>Cuscuta</taxon>
        <taxon>Cuscuta subgen. Cuscuta</taxon>
    </lineage>
</organism>
<gene>
    <name evidence="2" type="ORF">CEURO_LOCUS184</name>
</gene>
<feature type="region of interest" description="Disordered" evidence="1">
    <location>
        <begin position="56"/>
        <end position="81"/>
    </location>
</feature>
<protein>
    <submittedName>
        <fullName evidence="2">Uncharacterized protein</fullName>
    </submittedName>
</protein>
<evidence type="ECO:0000313" key="3">
    <source>
        <dbReference type="Proteomes" id="UP001152484"/>
    </source>
</evidence>
<evidence type="ECO:0000313" key="2">
    <source>
        <dbReference type="EMBL" id="CAH9051218.1"/>
    </source>
</evidence>
<name>A0A9P0YBY1_CUSEU</name>
<sequence>MYVSPQIGLIYSYFKTSVYFIPLLPPLSLYAHLPSPAHNRFPFSPVHVFSFFHAHHGSASPRPSPPPSTSPCAPDRSSSSHAADFAAAIKHINNDLSGLKLH</sequence>
<keyword evidence="3" id="KW-1185">Reference proteome</keyword>
<dbReference type="Proteomes" id="UP001152484">
    <property type="component" value="Unassembled WGS sequence"/>
</dbReference>